<dbReference type="EMBL" id="JAWDJX010000060">
    <property type="protein sequence ID" value="KAK3047540.1"/>
    <property type="molecule type" value="Genomic_DNA"/>
</dbReference>
<feature type="transmembrane region" description="Helical" evidence="4">
    <location>
        <begin position="67"/>
        <end position="87"/>
    </location>
</feature>
<feature type="compositionally biased region" description="Basic and acidic residues" evidence="3">
    <location>
        <begin position="150"/>
        <end position="178"/>
    </location>
</feature>
<evidence type="ECO:0000313" key="5">
    <source>
        <dbReference type="EMBL" id="KAK3047540.1"/>
    </source>
</evidence>
<dbReference type="PANTHER" id="PTHR43702:SF3">
    <property type="entry name" value="PROTEIN TSGA"/>
    <property type="match status" value="1"/>
</dbReference>
<dbReference type="PANTHER" id="PTHR43702">
    <property type="entry name" value="L-FUCOSE-PROTON SYMPORTER"/>
    <property type="match status" value="1"/>
</dbReference>
<evidence type="ECO:0000256" key="4">
    <source>
        <dbReference type="SAM" id="Phobius"/>
    </source>
</evidence>
<keyword evidence="4" id="KW-0812">Transmembrane</keyword>
<dbReference type="AlphaFoldDB" id="A0AAJ0G7W5"/>
<keyword evidence="6" id="KW-1185">Reference proteome</keyword>
<protein>
    <submittedName>
        <fullName evidence="5">Uncharacterized protein</fullName>
    </submittedName>
</protein>
<reference evidence="5" key="1">
    <citation type="submission" date="2023-04" db="EMBL/GenBank/DDBJ databases">
        <title>Black Yeasts Isolated from many extreme environments.</title>
        <authorList>
            <person name="Coleine C."/>
            <person name="Stajich J.E."/>
            <person name="Selbmann L."/>
        </authorList>
    </citation>
    <scope>NUCLEOTIDE SEQUENCE</scope>
    <source>
        <strain evidence="5">CCFEE 5312</strain>
    </source>
</reference>
<keyword evidence="2" id="KW-1003">Cell membrane</keyword>
<accession>A0AAJ0G7W5</accession>
<evidence type="ECO:0000313" key="6">
    <source>
        <dbReference type="Proteomes" id="UP001271007"/>
    </source>
</evidence>
<dbReference type="InterPro" id="IPR050375">
    <property type="entry name" value="MFS_TsgA-like"/>
</dbReference>
<sequence>MKFVRPRWVFLVYLTMCIVFIGPAITQRGNAGMSMLFVTLFFESIIFPTIVALGMRGLGKYSKRGSGFIVGGVCGGAVVPPILGAVADAHGRYGTALAMVVPMCFFIAAYSYPLAVNFIPAYRIPADKFSTTKIGLENVHTVDEESNTDSPKEKSETAELEHEKGGMEHSPEIRMDHK</sequence>
<feature type="region of interest" description="Disordered" evidence="3">
    <location>
        <begin position="140"/>
        <end position="178"/>
    </location>
</feature>
<evidence type="ECO:0000256" key="2">
    <source>
        <dbReference type="ARBA" id="ARBA00022475"/>
    </source>
</evidence>
<organism evidence="5 6">
    <name type="scientific">Extremus antarcticus</name>
    <dbReference type="NCBI Taxonomy" id="702011"/>
    <lineage>
        <taxon>Eukaryota</taxon>
        <taxon>Fungi</taxon>
        <taxon>Dikarya</taxon>
        <taxon>Ascomycota</taxon>
        <taxon>Pezizomycotina</taxon>
        <taxon>Dothideomycetes</taxon>
        <taxon>Dothideomycetidae</taxon>
        <taxon>Mycosphaerellales</taxon>
        <taxon>Extremaceae</taxon>
        <taxon>Extremus</taxon>
    </lineage>
</organism>
<evidence type="ECO:0000256" key="1">
    <source>
        <dbReference type="ARBA" id="ARBA00004429"/>
    </source>
</evidence>
<evidence type="ECO:0000256" key="3">
    <source>
        <dbReference type="SAM" id="MobiDB-lite"/>
    </source>
</evidence>
<feature type="transmembrane region" description="Helical" evidence="4">
    <location>
        <begin position="31"/>
        <end position="55"/>
    </location>
</feature>
<comment type="subcellular location">
    <subcellularLocation>
        <location evidence="1">Cell inner membrane</location>
        <topology evidence="1">Multi-pass membrane protein</topology>
    </subcellularLocation>
</comment>
<feature type="transmembrane region" description="Helical" evidence="4">
    <location>
        <begin position="7"/>
        <end position="25"/>
    </location>
</feature>
<comment type="caution">
    <text evidence="5">The sequence shown here is derived from an EMBL/GenBank/DDBJ whole genome shotgun (WGS) entry which is preliminary data.</text>
</comment>
<dbReference type="Proteomes" id="UP001271007">
    <property type="component" value="Unassembled WGS sequence"/>
</dbReference>
<proteinExistence type="predicted"/>
<name>A0AAJ0G7W5_9PEZI</name>
<dbReference type="SUPFAM" id="SSF103473">
    <property type="entry name" value="MFS general substrate transporter"/>
    <property type="match status" value="1"/>
</dbReference>
<dbReference type="GO" id="GO:0005886">
    <property type="term" value="C:plasma membrane"/>
    <property type="evidence" value="ECO:0007669"/>
    <property type="project" value="UniProtKB-SubCell"/>
</dbReference>
<feature type="transmembrane region" description="Helical" evidence="4">
    <location>
        <begin position="93"/>
        <end position="115"/>
    </location>
</feature>
<keyword evidence="4" id="KW-1133">Transmembrane helix</keyword>
<dbReference type="InterPro" id="IPR036259">
    <property type="entry name" value="MFS_trans_sf"/>
</dbReference>
<gene>
    <name evidence="5" type="ORF">LTR09_011044</name>
</gene>
<dbReference type="Gene3D" id="1.20.1250.20">
    <property type="entry name" value="MFS general substrate transporter like domains"/>
    <property type="match status" value="1"/>
</dbReference>
<keyword evidence="4" id="KW-0472">Membrane</keyword>